<organism evidence="1 2">
    <name type="scientific">Pisolithus tinctorius Marx 270</name>
    <dbReference type="NCBI Taxonomy" id="870435"/>
    <lineage>
        <taxon>Eukaryota</taxon>
        <taxon>Fungi</taxon>
        <taxon>Dikarya</taxon>
        <taxon>Basidiomycota</taxon>
        <taxon>Agaricomycotina</taxon>
        <taxon>Agaricomycetes</taxon>
        <taxon>Agaricomycetidae</taxon>
        <taxon>Boletales</taxon>
        <taxon>Sclerodermatineae</taxon>
        <taxon>Pisolithaceae</taxon>
        <taxon>Pisolithus</taxon>
    </lineage>
</organism>
<dbReference type="AlphaFoldDB" id="A0A0C3N997"/>
<evidence type="ECO:0000313" key="2">
    <source>
        <dbReference type="Proteomes" id="UP000054217"/>
    </source>
</evidence>
<protein>
    <submittedName>
        <fullName evidence="1">Uncharacterized protein</fullName>
    </submittedName>
</protein>
<reference evidence="2" key="2">
    <citation type="submission" date="2015-01" db="EMBL/GenBank/DDBJ databases">
        <title>Evolutionary Origins and Diversification of the Mycorrhizal Mutualists.</title>
        <authorList>
            <consortium name="DOE Joint Genome Institute"/>
            <consortium name="Mycorrhizal Genomics Consortium"/>
            <person name="Kohler A."/>
            <person name="Kuo A."/>
            <person name="Nagy L.G."/>
            <person name="Floudas D."/>
            <person name="Copeland A."/>
            <person name="Barry K.W."/>
            <person name="Cichocki N."/>
            <person name="Veneault-Fourrey C."/>
            <person name="LaButti K."/>
            <person name="Lindquist E.A."/>
            <person name="Lipzen A."/>
            <person name="Lundell T."/>
            <person name="Morin E."/>
            <person name="Murat C."/>
            <person name="Riley R."/>
            <person name="Ohm R."/>
            <person name="Sun H."/>
            <person name="Tunlid A."/>
            <person name="Henrissat B."/>
            <person name="Grigoriev I.V."/>
            <person name="Hibbett D.S."/>
            <person name="Martin F."/>
        </authorList>
    </citation>
    <scope>NUCLEOTIDE SEQUENCE [LARGE SCALE GENOMIC DNA]</scope>
    <source>
        <strain evidence="2">Marx 270</strain>
    </source>
</reference>
<reference evidence="1 2" key="1">
    <citation type="submission" date="2014-04" db="EMBL/GenBank/DDBJ databases">
        <authorList>
            <consortium name="DOE Joint Genome Institute"/>
            <person name="Kuo A."/>
            <person name="Kohler A."/>
            <person name="Costa M.D."/>
            <person name="Nagy L.G."/>
            <person name="Floudas D."/>
            <person name="Copeland A."/>
            <person name="Barry K.W."/>
            <person name="Cichocki N."/>
            <person name="Veneault-Fourrey C."/>
            <person name="LaButti K."/>
            <person name="Lindquist E.A."/>
            <person name="Lipzen A."/>
            <person name="Lundell T."/>
            <person name="Morin E."/>
            <person name="Murat C."/>
            <person name="Sun H."/>
            <person name="Tunlid A."/>
            <person name="Henrissat B."/>
            <person name="Grigoriev I.V."/>
            <person name="Hibbett D.S."/>
            <person name="Martin F."/>
            <person name="Nordberg H.P."/>
            <person name="Cantor M.N."/>
            <person name="Hua S.X."/>
        </authorList>
    </citation>
    <scope>NUCLEOTIDE SEQUENCE [LARGE SCALE GENOMIC DNA]</scope>
    <source>
        <strain evidence="1 2">Marx 270</strain>
    </source>
</reference>
<sequence>MRNLQLVVKDIAPKLSPFTNSNSTLHETVLTPTMPRTHLPCLPSRRGDPRTTCSEPLRSMCMDRSNRQGCHEGEGGWSSLAHCWDVLRARERLVEVRMLAKEIFWGICSAQTRSIGIFGDIRAWIKVLSRVGTCKLDRLTSLVVE</sequence>
<dbReference type="HOGENOM" id="CLU_2097803_0_0_1"/>
<dbReference type="EMBL" id="KN832026">
    <property type="protein sequence ID" value="KIN97654.1"/>
    <property type="molecule type" value="Genomic_DNA"/>
</dbReference>
<evidence type="ECO:0000313" key="1">
    <source>
        <dbReference type="EMBL" id="KIN97654.1"/>
    </source>
</evidence>
<dbReference type="Proteomes" id="UP000054217">
    <property type="component" value="Unassembled WGS sequence"/>
</dbReference>
<keyword evidence="2" id="KW-1185">Reference proteome</keyword>
<dbReference type="InParanoid" id="A0A0C3N997"/>
<proteinExistence type="predicted"/>
<name>A0A0C3N997_PISTI</name>
<accession>A0A0C3N997</accession>
<gene>
    <name evidence="1" type="ORF">M404DRAFT_1005945</name>
</gene>